<comment type="caution">
    <text evidence="1">The sequence shown here is derived from an EMBL/GenBank/DDBJ whole genome shotgun (WGS) entry which is preliminary data.</text>
</comment>
<dbReference type="RefSeq" id="WP_080024230.1">
    <property type="nucleotide sequence ID" value="NZ_LTAY01000106.1"/>
</dbReference>
<name>A0A1V4SNN2_9CLOT</name>
<dbReference type="Proteomes" id="UP000191448">
    <property type="component" value="Unassembled WGS sequence"/>
</dbReference>
<proteinExistence type="predicted"/>
<dbReference type="AlphaFoldDB" id="A0A1V4SNN2"/>
<organism evidence="1 2">
    <name type="scientific">Clostridium thermobutyricum DSM 4928</name>
    <dbReference type="NCBI Taxonomy" id="1121339"/>
    <lineage>
        <taxon>Bacteria</taxon>
        <taxon>Bacillati</taxon>
        <taxon>Bacillota</taxon>
        <taxon>Clostridia</taxon>
        <taxon>Eubacteriales</taxon>
        <taxon>Clostridiaceae</taxon>
        <taxon>Clostridium</taxon>
    </lineage>
</organism>
<dbReference type="OrthoDB" id="1920357at2"/>
<accession>A0A1V4SNN2</accession>
<dbReference type="EMBL" id="LTAY01000106">
    <property type="protein sequence ID" value="OPX45075.1"/>
    <property type="molecule type" value="Genomic_DNA"/>
</dbReference>
<evidence type="ECO:0000313" key="2">
    <source>
        <dbReference type="Proteomes" id="UP000191448"/>
    </source>
</evidence>
<sequence length="147" mass="16926">MIRTVVCQRDGCSGNNFFIESIDNKLRATCRECGEKSDYILNDVGYYLVSSCNECKNEAFKLFVDTEKKTVFAKCVECGEPPEKIFVDEYGNQISSKERILNEVKEALYSVNQRMCNLEIKVENIEKGQGILEESLAYINRYMIESR</sequence>
<protein>
    <submittedName>
        <fullName evidence="1">Uncharacterized protein</fullName>
    </submittedName>
</protein>
<gene>
    <name evidence="1" type="ORF">CLTHE_31450</name>
</gene>
<reference evidence="1 2" key="1">
    <citation type="submission" date="2016-02" db="EMBL/GenBank/DDBJ databases">
        <title>Genome sequence of Clostridium thermobutyricum DSM 4928.</title>
        <authorList>
            <person name="Poehlein A."/>
            <person name="Daniel R."/>
        </authorList>
    </citation>
    <scope>NUCLEOTIDE SEQUENCE [LARGE SCALE GENOMIC DNA]</scope>
    <source>
        <strain evidence="1 2">DSM 4928</strain>
    </source>
</reference>
<evidence type="ECO:0000313" key="1">
    <source>
        <dbReference type="EMBL" id="OPX45075.1"/>
    </source>
</evidence>